<proteinExistence type="predicted"/>
<accession>A0ABV2CSY2</accession>
<name>A0ABV2CSY2_9RHOO</name>
<gene>
    <name evidence="1" type="ORF">ABVT11_14400</name>
</gene>
<evidence type="ECO:0008006" key="3">
    <source>
        <dbReference type="Google" id="ProtNLM"/>
    </source>
</evidence>
<evidence type="ECO:0000313" key="2">
    <source>
        <dbReference type="Proteomes" id="UP001548590"/>
    </source>
</evidence>
<sequence length="50" mass="5346">MLELLRLAAQTGQDCDALEQALAGMQADELEALGKVLRGLRAAHAARTRV</sequence>
<protein>
    <recommendedName>
        <fullName evidence="3">MarR family transcriptional regulator</fullName>
    </recommendedName>
</protein>
<evidence type="ECO:0000313" key="1">
    <source>
        <dbReference type="EMBL" id="MET1491026.1"/>
    </source>
</evidence>
<keyword evidence="2" id="KW-1185">Reference proteome</keyword>
<dbReference type="RefSeq" id="WP_345930045.1">
    <property type="nucleotide sequence ID" value="NZ_JBDIVF010000014.1"/>
</dbReference>
<organism evidence="1 2">
    <name type="scientific">Uliginosibacterium paludis</name>
    <dbReference type="NCBI Taxonomy" id="1615952"/>
    <lineage>
        <taxon>Bacteria</taxon>
        <taxon>Pseudomonadati</taxon>
        <taxon>Pseudomonadota</taxon>
        <taxon>Betaproteobacteria</taxon>
        <taxon>Rhodocyclales</taxon>
        <taxon>Zoogloeaceae</taxon>
        <taxon>Uliginosibacterium</taxon>
    </lineage>
</organism>
<dbReference type="Proteomes" id="UP001548590">
    <property type="component" value="Unassembled WGS sequence"/>
</dbReference>
<reference evidence="1 2" key="1">
    <citation type="submission" date="2024-07" db="EMBL/GenBank/DDBJ databases">
        <title>Uliginosibacterium paludis KCTC:42655.</title>
        <authorList>
            <person name="Kim M.K."/>
        </authorList>
    </citation>
    <scope>NUCLEOTIDE SEQUENCE [LARGE SCALE GENOMIC DNA]</scope>
    <source>
        <strain evidence="1 2">KCTC 42655</strain>
    </source>
</reference>
<comment type="caution">
    <text evidence="1">The sequence shown here is derived from an EMBL/GenBank/DDBJ whole genome shotgun (WGS) entry which is preliminary data.</text>
</comment>
<dbReference type="EMBL" id="JBEWLZ010000008">
    <property type="protein sequence ID" value="MET1491026.1"/>
    <property type="molecule type" value="Genomic_DNA"/>
</dbReference>